<evidence type="ECO:0000256" key="4">
    <source>
        <dbReference type="ARBA" id="ARBA00022662"/>
    </source>
</evidence>
<dbReference type="Gene3D" id="3.40.50.300">
    <property type="entry name" value="P-loop containing nucleotide triphosphate hydrolases"/>
    <property type="match status" value="1"/>
</dbReference>
<evidence type="ECO:0000256" key="13">
    <source>
        <dbReference type="ARBA" id="ARBA00022953"/>
    </source>
</evidence>
<evidence type="ECO:0000256" key="15">
    <source>
        <dbReference type="ARBA" id="ARBA00045135"/>
    </source>
</evidence>
<protein>
    <recommendedName>
        <fullName evidence="17">Non-structural replication polyprotein</fullName>
    </recommendedName>
</protein>
<sequence>MAFQLALDALNSTSHRDSSLHPVLESVHDSLKHSLTTFPWSVSPDQLPFLLKAGVPVSGLSTLPHPHPVHKTLETNLLFNHWSFLANEKSSVVFMKPSKFAKLQRKNSNFQELCNYRVTPTDSVRYPSTTPTLPSHPTVFMHDALMYMNPEQILHLFLQAPALTKFFCSLVVPPESHFTNLSLHPSLYQYQLVKDTLHYTPERHHAGSYNQPIAALNWLKISSIQHPKLQLSVTILESWGPLHSILIQRGLPLPPPTNFSLLPLPHRDPHLPATVDQVSFQIPDCLELPEATFLHQPLRDRLVPTTVYNALFTYTRAVRTLRTSDPAGFVRSHSNKPEHSWVTPSAWDNLQTFALLNCPIRPNVCYLFFQNPLEKVKLYFQQHWRRIGALAAPSLFFLTLLPRFLQLSLPLPKVKCISAFHKHRNLPPHPLHQLLSLLPKTWQRSLSAFPFIQPFLPKPAPYLPRFQLSSTSVPISPSPTLALLAFLVPELAFLVSHLTGTVSLQAQHDTYHHHLHPPQFHLTWARQAYMTTSTTTFLPFHPLRSLPQDSPSPPLPPFPSTPRPPLTPEAPMPLPSSPAPHVDQPISAPPAEPDAVEASELKQISLSPTSSASTPSLPVPLPLKSLPQDVNESVSLDVVNQLFPSAASPDSNNLPPPPLMSDATATGPVLPFSSLHPRNYHTLTASFPTRLRVSPPSNLPLPSKKCLLTALSEVSHIPETRLWLALQELLPDSLLQNSEVSTYGLSTDLLAPIGHYFNLQFTVISDSKTLQFGVSDSSTTFVLHHTAGPPAHYSSPPKLLGSSPPIKFRKPSTFAEVCLSFTFNGNYLPISSTHFFSASQAHAKNLSSNMKNGFDGILSSIDVSTKHAPGSSPRDKIIALDHLIDVQKKKTVELIHIAGFAGCGKTRPLQSLLSLPEFKHFRVSCPTTELRNEWKSDMRLPASESFRFNTWESSLLKHSQILVIDEIYKMPRGYLDLSVFADPSLRFVIILGDPLQGEYHSTSPHSSNHTLPPESRRLLPFIDHYCFWTYRVPRPLAELFDVPSFNSLDAPFSAVVSVSSSYSPGTHNLVNSIATANAVNQLGFPATTISSSQGSTYNNYVTILLDKHSRLLSPSHALVALTRSLWGVKFLGDLQSLSGTNNSNDMFSRALNKQRINLFTSFPEIFHLLPLLRSPIKSRSPRLLGSHSSLTCKSRVSLPPHVPVTYDADVLHTSTHVLGDTLDARPETLHLPPTRLVLHSDLSNCSISNPNPSDDLFDPRTPHTPVYAGETFENLAAFFLPAHDPDLKEILFQDLKSNQFPWLHQPFHLSCQPSSLIAARHSPAKDPTLLPASISKRLRFRPSKSPHVFSSNDVILGHLLYQSWCDLYSRHPHHSVDFNAELFADCIAINDFAQLSNKTRSAIVANQSRSDPDWRHSAVRIFAKSQHKVNDGSIFGSWKACQTLALMHDFVILSLGPVKKYQRFFDTRERPSHIYTHCGKTPSDLSKWCSAHLSSKVKLANDYTAFDQSQHGESVIFESLKMKRLSIPSSLIQLHIHLKTNVSTQFGPLTCMRLTGEPGTYDDNTDYNLAVLNAQYDLRFTPVLASGDDSLLDSIPPERPSWPTFRKLLHLKFKREVSPHALFCGYYVGPKGAIRNPLALFAKLMIAVDDQTVPDKMLSYISEFSIGHLLGDDLWSLLPNHLHPFQSACFDFFCRNAKPFEKALLSSSEIPSQHLAKLTQSSKWLSQTAVSSLPLRLLKQLLPKLQNSDFHFDPKVSLLESELLHSFQ</sequence>
<dbReference type="Gene3D" id="3.90.70.100">
    <property type="match status" value="1"/>
</dbReference>
<dbReference type="Pfam" id="PF01660">
    <property type="entry name" value="Vmethyltransf"/>
    <property type="match status" value="1"/>
</dbReference>
<dbReference type="GO" id="GO:0032259">
    <property type="term" value="P:methylation"/>
    <property type="evidence" value="ECO:0007669"/>
    <property type="project" value="UniProtKB-KW"/>
</dbReference>
<dbReference type="PROSITE" id="PS51657">
    <property type="entry name" value="PSRV_HELICASE"/>
    <property type="match status" value="1"/>
</dbReference>
<evidence type="ECO:0000256" key="14">
    <source>
        <dbReference type="ARBA" id="ARBA00023268"/>
    </source>
</evidence>
<dbReference type="Pfam" id="PF01443">
    <property type="entry name" value="Viral_helicase1"/>
    <property type="match status" value="1"/>
</dbReference>
<evidence type="ECO:0000256" key="11">
    <source>
        <dbReference type="ARBA" id="ARBA00022840"/>
    </source>
</evidence>
<evidence type="ECO:0000256" key="10">
    <source>
        <dbReference type="ARBA" id="ARBA00022807"/>
    </source>
</evidence>
<keyword evidence="7" id="KW-0548">Nucleotidyltransferase</keyword>
<feature type="domain" description="Alphavirus-like MT" evidence="22">
    <location>
        <begin position="58"/>
        <end position="219"/>
    </location>
</feature>
<evidence type="ECO:0000256" key="18">
    <source>
        <dbReference type="PROSITE-ProRule" id="PRU01074"/>
    </source>
</evidence>
<dbReference type="GO" id="GO:0004197">
    <property type="term" value="F:cysteine-type endopeptidase activity"/>
    <property type="evidence" value="ECO:0007669"/>
    <property type="project" value="UniProtKB-UniRule"/>
</dbReference>
<evidence type="ECO:0000256" key="17">
    <source>
        <dbReference type="ARBA" id="ARBA00047193"/>
    </source>
</evidence>
<dbReference type="Pfam" id="PF00978">
    <property type="entry name" value="RdRP_2"/>
    <property type="match status" value="1"/>
</dbReference>
<dbReference type="InterPro" id="IPR001788">
    <property type="entry name" value="RNA-dep_RNA_pol_alsuvir"/>
</dbReference>
<dbReference type="InterPro" id="IPR043181">
    <property type="entry name" value="TYMV_endopept_dom"/>
</dbReference>
<feature type="active site" description="For protease activity" evidence="18">
    <location>
        <position position="706"/>
    </location>
</feature>
<comment type="similarity">
    <text evidence="16">Belongs to the Tymoviridae non-structural replication polyprotein family.</text>
</comment>
<comment type="function">
    <text evidence="15">RNA-directed RNA polymerase is responsible for the replication and transcription of the genome.</text>
</comment>
<feature type="domain" description="(+)RNA virus helicase C-terminal" evidence="21">
    <location>
        <begin position="869"/>
        <end position="1163"/>
    </location>
</feature>
<dbReference type="InterPro" id="IPR007094">
    <property type="entry name" value="RNA-dir_pol_PSvirus"/>
</dbReference>
<dbReference type="InterPro" id="IPR002588">
    <property type="entry name" value="Alphavirus-like_MT_dom"/>
</dbReference>
<keyword evidence="3" id="KW-0489">Methyltransferase</keyword>
<keyword evidence="12" id="KW-1127">Modulation of host ubiquitin pathway by viral deubiquitinase</keyword>
<keyword evidence="14" id="KW-0511">Multifunctional enzyme</keyword>
<dbReference type="CDD" id="cd18809">
    <property type="entry name" value="SF1_C_RecD"/>
    <property type="match status" value="1"/>
</dbReference>
<dbReference type="PROSITE" id="PS51743">
    <property type="entry name" value="ALPHAVIRUS_MT"/>
    <property type="match status" value="1"/>
</dbReference>
<feature type="compositionally biased region" description="Pro residues" evidence="19">
    <location>
        <begin position="550"/>
        <end position="578"/>
    </location>
</feature>
<proteinExistence type="inferred from homology"/>
<organism evidence="23">
    <name type="scientific">Passion fruit yellow mosaic virus</name>
    <dbReference type="NCBI Taxonomy" id="185692"/>
    <lineage>
        <taxon>Viruses</taxon>
        <taxon>Riboviria</taxon>
        <taxon>Orthornavirae</taxon>
        <taxon>Kitrinoviricota</taxon>
        <taxon>Alsuviricetes</taxon>
        <taxon>Tymovirales</taxon>
        <taxon>Tymoviridae</taxon>
        <taxon>Tymovirus</taxon>
        <taxon>Tymovirus passiflorae</taxon>
    </lineage>
</organism>
<evidence type="ECO:0000256" key="19">
    <source>
        <dbReference type="SAM" id="MobiDB-lite"/>
    </source>
</evidence>
<evidence type="ECO:0000313" key="23">
    <source>
        <dbReference type="EMBL" id="AVW89220.1"/>
    </source>
</evidence>
<dbReference type="SUPFAM" id="SSF56672">
    <property type="entry name" value="DNA/RNA polymerases"/>
    <property type="match status" value="1"/>
</dbReference>
<evidence type="ECO:0000259" key="21">
    <source>
        <dbReference type="PROSITE" id="PS51657"/>
    </source>
</evidence>
<dbReference type="GO" id="GO:0005524">
    <property type="term" value="F:ATP binding"/>
    <property type="evidence" value="ECO:0007669"/>
    <property type="project" value="UniProtKB-KW"/>
</dbReference>
<feature type="compositionally biased region" description="Low complexity" evidence="19">
    <location>
        <begin position="605"/>
        <end position="618"/>
    </location>
</feature>
<evidence type="ECO:0000256" key="16">
    <source>
        <dbReference type="ARBA" id="ARBA00046330"/>
    </source>
</evidence>
<evidence type="ECO:0000256" key="9">
    <source>
        <dbReference type="ARBA" id="ARBA00022801"/>
    </source>
</evidence>
<evidence type="ECO:0000259" key="22">
    <source>
        <dbReference type="PROSITE" id="PS51743"/>
    </source>
</evidence>
<evidence type="ECO:0000256" key="8">
    <source>
        <dbReference type="ARBA" id="ARBA00022741"/>
    </source>
</evidence>
<name>A0A2R4LWE4_9VIRU</name>
<dbReference type="GO" id="GO:0039648">
    <property type="term" value="P:symbiont-mediated perturbation of host ubiquitin-like protein modification"/>
    <property type="evidence" value="ECO:0007669"/>
    <property type="project" value="UniProtKB-KW"/>
</dbReference>
<evidence type="ECO:0000256" key="1">
    <source>
        <dbReference type="ARBA" id="ARBA00022484"/>
    </source>
</evidence>
<keyword evidence="8" id="KW-0547">Nucleotide-binding</keyword>
<dbReference type="GO" id="GO:0003968">
    <property type="term" value="F:RNA-directed RNA polymerase activity"/>
    <property type="evidence" value="ECO:0007669"/>
    <property type="project" value="UniProtKB-KW"/>
</dbReference>
<dbReference type="GO" id="GO:0006396">
    <property type="term" value="P:RNA processing"/>
    <property type="evidence" value="ECO:0007669"/>
    <property type="project" value="InterPro"/>
</dbReference>
<dbReference type="InterPro" id="IPR008043">
    <property type="entry name" value="Peptidase_C21"/>
</dbReference>
<keyword evidence="5 18" id="KW-0645">Protease</keyword>
<dbReference type="PROSITE" id="PS50507">
    <property type="entry name" value="RDRP_SSRNA_POS"/>
    <property type="match status" value="1"/>
</dbReference>
<dbReference type="InterPro" id="IPR027351">
    <property type="entry name" value="(+)RNA_virus_helicase_core_dom"/>
</dbReference>
<keyword evidence="13" id="KW-0693">Viral RNA replication</keyword>
<feature type="active site" description="For protease activity" evidence="18">
    <location>
        <position position="792"/>
    </location>
</feature>
<evidence type="ECO:0000256" key="7">
    <source>
        <dbReference type="ARBA" id="ARBA00022695"/>
    </source>
</evidence>
<evidence type="ECO:0000256" key="5">
    <source>
        <dbReference type="ARBA" id="ARBA00022670"/>
    </source>
</evidence>
<dbReference type="PANTHER" id="PTHR13037:SF24">
    <property type="entry name" value="POLYCOMB PROTEIN PCL-RELATED"/>
    <property type="match status" value="1"/>
</dbReference>
<dbReference type="Pfam" id="PF05381">
    <property type="entry name" value="Peptidase_C21"/>
    <property type="match status" value="1"/>
</dbReference>
<dbReference type="GO" id="GO:0006351">
    <property type="term" value="P:DNA-templated transcription"/>
    <property type="evidence" value="ECO:0007669"/>
    <property type="project" value="InterPro"/>
</dbReference>
<keyword evidence="1" id="KW-0696">RNA-directed RNA polymerase</keyword>
<keyword evidence="10 18" id="KW-0788">Thiol protease</keyword>
<reference evidence="23" key="1">
    <citation type="submission" date="2017-03" db="EMBL/GenBank/DDBJ databases">
        <title>Molecular characterization of a novel tymovirus species infecting Purple passion fruit (Passiflora edulis f. edulis) in Colombia.</title>
        <authorList>
            <person name="Jaramillo Mesa H."/>
            <person name="Marin Montoya M."/>
            <person name="Gutierrez P."/>
        </authorList>
    </citation>
    <scope>NUCLEOTIDE SEQUENCE</scope>
    <source>
        <strain evidence="23">PFYMV_Antioquia</strain>
    </source>
</reference>
<feature type="region of interest" description="Disordered" evidence="19">
    <location>
        <begin position="540"/>
        <end position="618"/>
    </location>
</feature>
<dbReference type="GO" id="GO:0008174">
    <property type="term" value="F:mRNA methyltransferase activity"/>
    <property type="evidence" value="ECO:0007669"/>
    <property type="project" value="UniProtKB-UniRule"/>
</dbReference>
<dbReference type="PROSITE" id="PS51738">
    <property type="entry name" value="PEPTIDASE_C21"/>
    <property type="match status" value="1"/>
</dbReference>
<dbReference type="InterPro" id="IPR027417">
    <property type="entry name" value="P-loop_NTPase"/>
</dbReference>
<keyword evidence="11" id="KW-0067">ATP-binding</keyword>
<dbReference type="GO" id="GO:0016556">
    <property type="term" value="P:mRNA modification"/>
    <property type="evidence" value="ECO:0007669"/>
    <property type="project" value="InterPro"/>
</dbReference>
<dbReference type="InterPro" id="IPR043502">
    <property type="entry name" value="DNA/RNA_pol_sf"/>
</dbReference>
<dbReference type="GO" id="GO:0006508">
    <property type="term" value="P:proteolysis"/>
    <property type="evidence" value="ECO:0007669"/>
    <property type="project" value="UniProtKB-KW"/>
</dbReference>
<keyword evidence="2" id="KW-0945">Host-virus interaction</keyword>
<evidence type="ECO:0000256" key="2">
    <source>
        <dbReference type="ARBA" id="ARBA00022581"/>
    </source>
</evidence>
<keyword evidence="4" id="KW-1130">Modulation of host ubiquitin pathway by virus</keyword>
<evidence type="ECO:0000256" key="6">
    <source>
        <dbReference type="ARBA" id="ARBA00022679"/>
    </source>
</evidence>
<keyword evidence="9 18" id="KW-0378">Hydrolase</keyword>
<keyword evidence="6" id="KW-0808">Transferase</keyword>
<evidence type="ECO:0000256" key="12">
    <source>
        <dbReference type="ARBA" id="ARBA00022876"/>
    </source>
</evidence>
<dbReference type="EMBL" id="KY823429">
    <property type="protein sequence ID" value="AVW89220.1"/>
    <property type="molecule type" value="Genomic_RNA"/>
</dbReference>
<dbReference type="GO" id="GO:0003723">
    <property type="term" value="F:RNA binding"/>
    <property type="evidence" value="ECO:0007669"/>
    <property type="project" value="InterPro"/>
</dbReference>
<dbReference type="GO" id="GO:0039694">
    <property type="term" value="P:viral RNA genome replication"/>
    <property type="evidence" value="ECO:0007669"/>
    <property type="project" value="InterPro"/>
</dbReference>
<dbReference type="CDD" id="cd23247">
    <property type="entry name" value="Tymoviridae_RdRp"/>
    <property type="match status" value="1"/>
</dbReference>
<accession>A0A2R4LWE4</accession>
<feature type="domain" description="RdRp catalytic" evidence="20">
    <location>
        <begin position="1496"/>
        <end position="1602"/>
    </location>
</feature>
<dbReference type="PANTHER" id="PTHR13037">
    <property type="entry name" value="FORMIN"/>
    <property type="match status" value="1"/>
</dbReference>
<evidence type="ECO:0000259" key="20">
    <source>
        <dbReference type="PROSITE" id="PS50507"/>
    </source>
</evidence>
<evidence type="ECO:0000256" key="3">
    <source>
        <dbReference type="ARBA" id="ARBA00022603"/>
    </source>
</evidence>